<evidence type="ECO:0000313" key="3">
    <source>
        <dbReference type="Proteomes" id="UP001056756"/>
    </source>
</evidence>
<accession>A0A9J6ZKP5</accession>
<evidence type="ECO:0000313" key="2">
    <source>
        <dbReference type="EMBL" id="URN96827.1"/>
    </source>
</evidence>
<evidence type="ECO:0000256" key="1">
    <source>
        <dbReference type="SAM" id="Phobius"/>
    </source>
</evidence>
<dbReference type="InterPro" id="IPR010288">
    <property type="entry name" value="EcsB_ABC"/>
</dbReference>
<feature type="transmembrane region" description="Helical" evidence="1">
    <location>
        <begin position="28"/>
        <end position="48"/>
    </location>
</feature>
<dbReference type="EMBL" id="CP097899">
    <property type="protein sequence ID" value="URN96827.1"/>
    <property type="molecule type" value="Genomic_DNA"/>
</dbReference>
<dbReference type="AlphaFoldDB" id="A0A9J6ZKP5"/>
<feature type="transmembrane region" description="Helical" evidence="1">
    <location>
        <begin position="137"/>
        <end position="156"/>
    </location>
</feature>
<dbReference type="Pfam" id="PF05975">
    <property type="entry name" value="EcsB"/>
    <property type="match status" value="1"/>
</dbReference>
<feature type="transmembrane region" description="Helical" evidence="1">
    <location>
        <begin position="168"/>
        <end position="190"/>
    </location>
</feature>
<feature type="transmembrane region" description="Helical" evidence="1">
    <location>
        <begin position="102"/>
        <end position="125"/>
    </location>
</feature>
<keyword evidence="1" id="KW-0812">Transmembrane</keyword>
<dbReference type="Proteomes" id="UP001056756">
    <property type="component" value="Chromosome"/>
</dbReference>
<feature type="transmembrane region" description="Helical" evidence="1">
    <location>
        <begin position="360"/>
        <end position="377"/>
    </location>
</feature>
<organism evidence="2 3">
    <name type="scientific">Candidatus Pristimantibacillus lignocellulolyticus</name>
    <dbReference type="NCBI Taxonomy" id="2994561"/>
    <lineage>
        <taxon>Bacteria</taxon>
        <taxon>Bacillati</taxon>
        <taxon>Bacillota</taxon>
        <taxon>Bacilli</taxon>
        <taxon>Bacillales</taxon>
        <taxon>Paenibacillaceae</taxon>
        <taxon>Candidatus Pristimantibacillus</taxon>
    </lineage>
</organism>
<feature type="transmembrane region" description="Helical" evidence="1">
    <location>
        <begin position="60"/>
        <end position="81"/>
    </location>
</feature>
<gene>
    <name evidence="2" type="ORF">NAG76_12690</name>
</gene>
<keyword evidence="1" id="KW-1133">Transmembrane helix</keyword>
<reference evidence="2" key="1">
    <citation type="submission" date="2022-05" db="EMBL/GenBank/DDBJ databases">
        <title>Novel bacterial taxa in a minimal lignocellulolytic consortium and its capacity to transform plastics disclosed by genome-resolved metagenomics.</title>
        <authorList>
            <person name="Rodriguez C.A.D."/>
            <person name="Diaz-Garcia L."/>
            <person name="Herrera K."/>
            <person name="Tarazona N.A."/>
            <person name="Sproer C."/>
            <person name="Overmann J."/>
            <person name="Jimenez D.J."/>
        </authorList>
    </citation>
    <scope>NUCLEOTIDE SEQUENCE</scope>
    <source>
        <strain evidence="2">MAG5</strain>
    </source>
</reference>
<keyword evidence="1" id="KW-0472">Membrane</keyword>
<dbReference type="KEGG" id="plig:NAG76_12690"/>
<protein>
    <submittedName>
        <fullName evidence="2">ABC transporter permease</fullName>
    </submittedName>
</protein>
<dbReference type="GO" id="GO:0016020">
    <property type="term" value="C:membrane"/>
    <property type="evidence" value="ECO:0007669"/>
    <property type="project" value="InterPro"/>
</dbReference>
<proteinExistence type="predicted"/>
<feature type="transmembrane region" description="Helical" evidence="1">
    <location>
        <begin position="196"/>
        <end position="215"/>
    </location>
</feature>
<sequence length="378" mass="44272">MAQLFKVRLKQHYIRIYKVLESICDWSVWLYIIIPAIVIFIGFYREWWMELPQWAIDIPWDIVCLISITFIVCIVQIKILVEDADQVVLIQKPRWLLSLKRFGLAYSWFVLQLITLIVPLVLLPFLVQVSKWNAEHILMLVTYIAISSIIPLIVNHRLTIAASWWKKLLLQLLIFIINSCIIFVPIFLYLAHMLPYWIGITSFLIIALILIRNYAMTPLNFQQHLTIANESKLMFTQAILSQSMNLTSTSKRKKPILFKNSQRLSRRKDVGSIIGEIFIKSLMRDFNQLKVWLMFLSVSCFAVTQVPGYAPLAIIIFLAYIAFNLFNLQWELWCKQDFVSLYMKLVEQPLKARSAARNPLITLFILIWLIVATCMQLL</sequence>
<name>A0A9J6ZKP5_9BACL</name>
<feature type="transmembrane region" description="Helical" evidence="1">
    <location>
        <begin position="291"/>
        <end position="323"/>
    </location>
</feature>